<accession>A0A2A7MDD0</accession>
<dbReference type="Proteomes" id="UP000220840">
    <property type="component" value="Unassembled WGS sequence"/>
</dbReference>
<evidence type="ECO:0000313" key="1">
    <source>
        <dbReference type="EMBL" id="PEG29754.1"/>
    </source>
</evidence>
<gene>
    <name evidence="1" type="ORF">CQ394_13895</name>
</gene>
<keyword evidence="2" id="KW-1185">Reference proteome</keyword>
<reference evidence="1 2" key="1">
    <citation type="submission" date="2017-10" db="EMBL/GenBank/DDBJ databases">
        <title>Effective Description of Clostridium neonatale sp. nov. linked to necrotizing enterocolitis in neonates and a clarification of species assignable to the genus Clostridium (Prazmowski 1880) emend. Lawson and Rainey 2016.</title>
        <authorList>
            <person name="Bernard K."/>
            <person name="Burdz T."/>
            <person name="Wiebe D."/>
            <person name="Balcewich B."/>
            <person name="Alfa M."/>
            <person name="Bernier A.-M."/>
        </authorList>
    </citation>
    <scope>NUCLEOTIDE SEQUENCE [LARGE SCALE GENOMIC DNA]</scope>
    <source>
        <strain evidence="1 2">LCDC99A005</strain>
    </source>
</reference>
<sequence>MLILCGVEGIILRKHLLIYILKKHLHHEMKMGYNVRLVPHQTLYAGGSDSHKITDLGSLLIKIATQFL</sequence>
<comment type="caution">
    <text evidence="1">The sequence shown here is derived from an EMBL/GenBank/DDBJ whole genome shotgun (WGS) entry which is preliminary data.</text>
</comment>
<name>A0A2A7MDD0_9CLOT</name>
<organism evidence="1 2">
    <name type="scientific">Clostridium neonatale</name>
    <dbReference type="NCBI Taxonomy" id="137838"/>
    <lineage>
        <taxon>Bacteria</taxon>
        <taxon>Bacillati</taxon>
        <taxon>Bacillota</taxon>
        <taxon>Clostridia</taxon>
        <taxon>Eubacteriales</taxon>
        <taxon>Clostridiaceae</taxon>
        <taxon>Clostridium</taxon>
    </lineage>
</organism>
<proteinExistence type="predicted"/>
<evidence type="ECO:0000313" key="2">
    <source>
        <dbReference type="Proteomes" id="UP000220840"/>
    </source>
</evidence>
<dbReference type="EMBL" id="PDCJ01000002">
    <property type="protein sequence ID" value="PEG29754.1"/>
    <property type="molecule type" value="Genomic_DNA"/>
</dbReference>
<protein>
    <submittedName>
        <fullName evidence="1">Uncharacterized protein</fullName>
    </submittedName>
</protein>
<dbReference type="AlphaFoldDB" id="A0A2A7MDD0"/>